<evidence type="ECO:0000256" key="10">
    <source>
        <dbReference type="ARBA" id="ARBA00022529"/>
    </source>
</evidence>
<dbReference type="GO" id="GO:0061844">
    <property type="term" value="P:antimicrobial humoral immune response mediated by antimicrobial peptide"/>
    <property type="evidence" value="ECO:0007669"/>
    <property type="project" value="TreeGrafter"/>
</dbReference>
<keyword evidence="13" id="KW-0053">Apoptosis</keyword>
<dbReference type="InterPro" id="IPR001751">
    <property type="entry name" value="S100/CaBP7/8-like_CS"/>
</dbReference>
<evidence type="ECO:0000256" key="20">
    <source>
        <dbReference type="ARBA" id="ARBA00023006"/>
    </source>
</evidence>
<evidence type="ECO:0000256" key="11">
    <source>
        <dbReference type="ARBA" id="ARBA00022553"/>
    </source>
</evidence>
<dbReference type="SUPFAM" id="SSF47473">
    <property type="entry name" value="EF-hand"/>
    <property type="match status" value="1"/>
</dbReference>
<dbReference type="GO" id="GO:0032496">
    <property type="term" value="P:response to lipopolysaccharide"/>
    <property type="evidence" value="ECO:0007669"/>
    <property type="project" value="TreeGrafter"/>
</dbReference>
<keyword evidence="11" id="KW-0597">Phosphoprotein</keyword>
<dbReference type="GO" id="GO:0045113">
    <property type="term" value="P:regulation of integrin biosynthetic process"/>
    <property type="evidence" value="ECO:0007669"/>
    <property type="project" value="TreeGrafter"/>
</dbReference>
<keyword evidence="23" id="KW-0206">Cytoskeleton</keyword>
<comment type="caution">
    <text evidence="28">The sequence shown here is derived from an EMBL/GenBank/DDBJ whole genome shotgun (WGS) entry which is preliminary data.</text>
</comment>
<dbReference type="GO" id="GO:0035425">
    <property type="term" value="P:autocrine signaling"/>
    <property type="evidence" value="ECO:0007669"/>
    <property type="project" value="TreeGrafter"/>
</dbReference>
<dbReference type="GO" id="GO:0045087">
    <property type="term" value="P:innate immune response"/>
    <property type="evidence" value="ECO:0007669"/>
    <property type="project" value="UniProtKB-KW"/>
</dbReference>
<dbReference type="GO" id="GO:0005856">
    <property type="term" value="C:cytoskeleton"/>
    <property type="evidence" value="ECO:0007669"/>
    <property type="project" value="UniProtKB-SubCell"/>
</dbReference>
<dbReference type="InterPro" id="IPR018247">
    <property type="entry name" value="EF_Hand_1_Ca_BS"/>
</dbReference>
<dbReference type="GO" id="GO:0070062">
    <property type="term" value="C:extracellular exosome"/>
    <property type="evidence" value="ECO:0007669"/>
    <property type="project" value="TreeGrafter"/>
</dbReference>
<dbReference type="PANTHER" id="PTHR11639:SF79">
    <property type="entry name" value="PROTEIN S100-A9"/>
    <property type="match status" value="1"/>
</dbReference>
<evidence type="ECO:0000256" key="12">
    <source>
        <dbReference type="ARBA" id="ARBA00022588"/>
    </source>
</evidence>
<evidence type="ECO:0000313" key="29">
    <source>
        <dbReference type="Proteomes" id="UP001152836"/>
    </source>
</evidence>
<dbReference type="PANTHER" id="PTHR11639">
    <property type="entry name" value="S100 CALCIUM-BINDING PROTEIN"/>
    <property type="match status" value="1"/>
</dbReference>
<keyword evidence="18" id="KW-0391">Immunity</keyword>
<evidence type="ECO:0000256" key="2">
    <source>
        <dbReference type="ARBA" id="ARBA00004245"/>
    </source>
</evidence>
<feature type="compositionally biased region" description="Basic and acidic residues" evidence="26">
    <location>
        <begin position="108"/>
        <end position="117"/>
    </location>
</feature>
<evidence type="ECO:0000256" key="21">
    <source>
        <dbReference type="ARBA" id="ARBA00023136"/>
    </source>
</evidence>
<organism evidence="28 29">
    <name type="scientific">Phodopus roborovskii</name>
    <name type="common">Roborovski's desert hamster</name>
    <name type="synonym">Cricetulus roborovskii</name>
    <dbReference type="NCBI Taxonomy" id="109678"/>
    <lineage>
        <taxon>Eukaryota</taxon>
        <taxon>Metazoa</taxon>
        <taxon>Chordata</taxon>
        <taxon>Craniata</taxon>
        <taxon>Vertebrata</taxon>
        <taxon>Euteleostomi</taxon>
        <taxon>Mammalia</taxon>
        <taxon>Eutheria</taxon>
        <taxon>Euarchontoglires</taxon>
        <taxon>Glires</taxon>
        <taxon>Rodentia</taxon>
        <taxon>Myomorpha</taxon>
        <taxon>Muroidea</taxon>
        <taxon>Cricetidae</taxon>
        <taxon>Cricetinae</taxon>
        <taxon>Phodopus</taxon>
    </lineage>
</organism>
<evidence type="ECO:0000256" key="25">
    <source>
        <dbReference type="RuleBase" id="RU361184"/>
    </source>
</evidence>
<comment type="subcellular location">
    <subcellularLocation>
        <location evidence="1">Cell membrane</location>
        <topology evidence="1">Peripheral membrane protein</topology>
    </subcellularLocation>
    <subcellularLocation>
        <location evidence="2">Cytoplasm</location>
        <location evidence="2">Cytoskeleton</location>
    </subcellularLocation>
    <subcellularLocation>
        <location evidence="3">Secreted</location>
    </subcellularLocation>
</comment>
<name>A0AAU9ZV93_PHORO</name>
<dbReference type="SMART" id="SM01394">
    <property type="entry name" value="S_100"/>
    <property type="match status" value="1"/>
</dbReference>
<evidence type="ECO:0000256" key="17">
    <source>
        <dbReference type="ARBA" id="ARBA00022837"/>
    </source>
</evidence>
<comment type="similarity">
    <text evidence="4 25">Belongs to the S-100 family.</text>
</comment>
<keyword evidence="5" id="KW-1003">Cell membrane</keyword>
<keyword evidence="9" id="KW-0964">Secreted</keyword>
<evidence type="ECO:0000256" key="6">
    <source>
        <dbReference type="ARBA" id="ARBA00022481"/>
    </source>
</evidence>
<sequence>MEQGMETIIKTFHQHAGKEGDPDTLSKKEFKQLVNKDMPNSFKKEKKDEKAMNRMMEDLDRNEDGAVDFDEFLTLLVKVLIKDHKEIHKNESSRDYGNGRSPGPSLGEGDHRDCPNK</sequence>
<dbReference type="GO" id="GO:0043542">
    <property type="term" value="P:endothelial cell migration"/>
    <property type="evidence" value="ECO:0007669"/>
    <property type="project" value="TreeGrafter"/>
</dbReference>
<keyword evidence="12" id="KW-0399">Innate immunity</keyword>
<evidence type="ECO:0000256" key="15">
    <source>
        <dbReference type="ARBA" id="ARBA00022737"/>
    </source>
</evidence>
<dbReference type="PROSITE" id="PS00018">
    <property type="entry name" value="EF_HAND_1"/>
    <property type="match status" value="1"/>
</dbReference>
<comment type="subunit">
    <text evidence="24">Homodimer. Preferentially exists as a heterodimer or heterotetramer with S100A8 known as calprotectin (S100A8/A9). S100A9 interacts with ATP2A2. S100A9 interacts with AGER, and with the heterodimeric complex formed by TLR4 and LY96 in the presence of calcium and/or zinc ions. S100A9 binds quinoline-3-carboxamides in the presence of calcium and/or zinc ions. S100A9 interacts with amyloid-beta protein 40. Calprotectin (S100A8/9) interacts with CEACAM3 and tubulin filaments in a calcium-dependent manner. Heterotetrameric calprotectin (S100A8/A9) interacts with ANXA6 and associates with tubulin filaments in activated monocytes. Calprotectin (S100A8/9) interacts with NCF2/P67PHOX, RAC1, RAC2, CYBA and CYBB. Calprotectin (S100A8/9) interacts with NOS2 to form the iNOS-S100A8/A9 transnitrosylase complex; induced by LDL(ox). Calprotectin (S100A8/9) interacts with CD69.</text>
</comment>
<keyword evidence="10" id="KW-0929">Antimicrobial</keyword>
<keyword evidence="17 25" id="KW-0106">Calcium</keyword>
<keyword evidence="21" id="KW-0472">Membrane</keyword>
<dbReference type="GO" id="GO:0005737">
    <property type="term" value="C:cytoplasm"/>
    <property type="evidence" value="ECO:0007669"/>
    <property type="project" value="TreeGrafter"/>
</dbReference>
<feature type="region of interest" description="Disordered" evidence="26">
    <location>
        <begin position="87"/>
        <end position="117"/>
    </location>
</feature>
<evidence type="ECO:0000256" key="14">
    <source>
        <dbReference type="ARBA" id="ARBA00022723"/>
    </source>
</evidence>
<keyword evidence="20" id="KW-0072">Autophagy</keyword>
<evidence type="ECO:0000256" key="19">
    <source>
        <dbReference type="ARBA" id="ARBA00022862"/>
    </source>
</evidence>
<dbReference type="GO" id="GO:0006915">
    <property type="term" value="P:apoptotic process"/>
    <property type="evidence" value="ECO:0007669"/>
    <property type="project" value="UniProtKB-KW"/>
</dbReference>
<keyword evidence="7" id="KW-0963">Cytoplasm</keyword>
<evidence type="ECO:0000256" key="18">
    <source>
        <dbReference type="ARBA" id="ARBA00022859"/>
    </source>
</evidence>
<evidence type="ECO:0000256" key="8">
    <source>
        <dbReference type="ARBA" id="ARBA00022500"/>
    </source>
</evidence>
<dbReference type="GO" id="GO:0070488">
    <property type="term" value="P:neutrophil aggregation"/>
    <property type="evidence" value="ECO:0007669"/>
    <property type="project" value="TreeGrafter"/>
</dbReference>
<keyword evidence="14 25" id="KW-0479">Metal-binding</keyword>
<dbReference type="Gene3D" id="1.10.238.10">
    <property type="entry name" value="EF-hand"/>
    <property type="match status" value="1"/>
</dbReference>
<evidence type="ECO:0000256" key="7">
    <source>
        <dbReference type="ARBA" id="ARBA00022490"/>
    </source>
</evidence>
<protein>
    <recommendedName>
        <fullName evidence="25">Protein S100</fullName>
    </recommendedName>
    <alternativeName>
        <fullName evidence="25">S100 calcium-binding protein</fullName>
    </alternativeName>
</protein>
<gene>
    <name evidence="28" type="primary">Gm5849</name>
    <name evidence="28" type="ORF">PHOROB_LOCUS12824</name>
</gene>
<dbReference type="Proteomes" id="UP001152836">
    <property type="component" value="Unassembled WGS sequence"/>
</dbReference>
<dbReference type="SMART" id="SM00054">
    <property type="entry name" value="EFh"/>
    <property type="match status" value="1"/>
</dbReference>
<dbReference type="GO" id="GO:0002523">
    <property type="term" value="P:leukocyte migration involved in inflammatory response"/>
    <property type="evidence" value="ECO:0007669"/>
    <property type="project" value="TreeGrafter"/>
</dbReference>
<evidence type="ECO:0000256" key="9">
    <source>
        <dbReference type="ARBA" id="ARBA00022525"/>
    </source>
</evidence>
<dbReference type="EMBL" id="CALSGD010001524">
    <property type="protein sequence ID" value="CAH6913234.1"/>
    <property type="molecule type" value="Genomic_DNA"/>
</dbReference>
<evidence type="ECO:0000256" key="3">
    <source>
        <dbReference type="ARBA" id="ARBA00004613"/>
    </source>
</evidence>
<evidence type="ECO:0000313" key="28">
    <source>
        <dbReference type="EMBL" id="CAH6913234.1"/>
    </source>
</evidence>
<proteinExistence type="inferred from homology"/>
<evidence type="ECO:0000256" key="16">
    <source>
        <dbReference type="ARBA" id="ARBA00022833"/>
    </source>
</evidence>
<keyword evidence="15" id="KW-0677">Repeat</keyword>
<dbReference type="GO" id="GO:0006914">
    <property type="term" value="P:autophagy"/>
    <property type="evidence" value="ECO:0007669"/>
    <property type="project" value="UniProtKB-KW"/>
</dbReference>
<evidence type="ECO:0000256" key="4">
    <source>
        <dbReference type="ARBA" id="ARBA00007323"/>
    </source>
</evidence>
<dbReference type="GO" id="GO:0005886">
    <property type="term" value="C:plasma membrane"/>
    <property type="evidence" value="ECO:0007669"/>
    <property type="project" value="UniProtKB-SubCell"/>
</dbReference>
<keyword evidence="29" id="KW-1185">Reference proteome</keyword>
<evidence type="ECO:0000256" key="1">
    <source>
        <dbReference type="ARBA" id="ARBA00004202"/>
    </source>
</evidence>
<evidence type="ECO:0000259" key="27">
    <source>
        <dbReference type="PROSITE" id="PS50222"/>
    </source>
</evidence>
<evidence type="ECO:0000256" key="23">
    <source>
        <dbReference type="ARBA" id="ARBA00023212"/>
    </source>
</evidence>
<evidence type="ECO:0000256" key="22">
    <source>
        <dbReference type="ARBA" id="ARBA00023198"/>
    </source>
</evidence>
<dbReference type="InterPro" id="IPR011992">
    <property type="entry name" value="EF-hand-dom_pair"/>
</dbReference>
<evidence type="ECO:0000256" key="13">
    <source>
        <dbReference type="ARBA" id="ARBA00022703"/>
    </source>
</evidence>
<dbReference type="GO" id="GO:0005509">
    <property type="term" value="F:calcium ion binding"/>
    <property type="evidence" value="ECO:0007669"/>
    <property type="project" value="InterPro"/>
</dbReference>
<dbReference type="GO" id="GO:0030593">
    <property type="term" value="P:neutrophil chemotaxis"/>
    <property type="evidence" value="ECO:0007669"/>
    <property type="project" value="TreeGrafter"/>
</dbReference>
<dbReference type="GO" id="GO:0002544">
    <property type="term" value="P:chronic inflammatory response"/>
    <property type="evidence" value="ECO:0007669"/>
    <property type="project" value="TreeGrafter"/>
</dbReference>
<dbReference type="AlphaFoldDB" id="A0AAU9ZV93"/>
<dbReference type="GO" id="GO:0005634">
    <property type="term" value="C:nucleus"/>
    <property type="evidence" value="ECO:0007669"/>
    <property type="project" value="TreeGrafter"/>
</dbReference>
<dbReference type="Pfam" id="PF01023">
    <property type="entry name" value="S_100"/>
    <property type="match status" value="1"/>
</dbReference>
<keyword evidence="6" id="KW-0488">Methylation</keyword>
<dbReference type="InterPro" id="IPR002048">
    <property type="entry name" value="EF_hand_dom"/>
</dbReference>
<evidence type="ECO:0000256" key="5">
    <source>
        <dbReference type="ARBA" id="ARBA00022475"/>
    </source>
</evidence>
<dbReference type="GO" id="GO:0014002">
    <property type="term" value="P:astrocyte development"/>
    <property type="evidence" value="ECO:0007669"/>
    <property type="project" value="TreeGrafter"/>
</dbReference>
<dbReference type="PROSITE" id="PS00303">
    <property type="entry name" value="S100_CABP"/>
    <property type="match status" value="1"/>
</dbReference>
<dbReference type="PROSITE" id="PS50222">
    <property type="entry name" value="EF_HAND_2"/>
    <property type="match status" value="1"/>
</dbReference>
<dbReference type="InterPro" id="IPR013787">
    <property type="entry name" value="S100_Ca-bd_sub"/>
</dbReference>
<dbReference type="GO" id="GO:0016209">
    <property type="term" value="F:antioxidant activity"/>
    <property type="evidence" value="ECO:0007669"/>
    <property type="project" value="UniProtKB-KW"/>
</dbReference>
<reference evidence="28" key="1">
    <citation type="submission" date="2022-06" db="EMBL/GenBank/DDBJ databases">
        <authorList>
            <person name="Andreotti S."/>
            <person name="Wyler E."/>
        </authorList>
    </citation>
    <scope>NUCLEOTIDE SEQUENCE</scope>
</reference>
<dbReference type="GO" id="GO:0048306">
    <property type="term" value="F:calcium-dependent protein binding"/>
    <property type="evidence" value="ECO:0007669"/>
    <property type="project" value="TreeGrafter"/>
</dbReference>
<keyword evidence="8" id="KW-0145">Chemotaxis</keyword>
<accession>A0AAU9ZV93</accession>
<keyword evidence="16" id="KW-0862">Zinc</keyword>
<keyword evidence="19" id="KW-0049">Antioxidant</keyword>
<evidence type="ECO:0000256" key="24">
    <source>
        <dbReference type="ARBA" id="ARBA00046583"/>
    </source>
</evidence>
<evidence type="ECO:0000256" key="26">
    <source>
        <dbReference type="SAM" id="MobiDB-lite"/>
    </source>
</evidence>
<keyword evidence="22" id="KW-0395">Inflammatory response</keyword>
<feature type="domain" description="EF-hand" evidence="27">
    <location>
        <begin position="47"/>
        <end position="82"/>
    </location>
</feature>